<dbReference type="AlphaFoldDB" id="A0AAW1L3A8"/>
<reference evidence="1 2" key="1">
    <citation type="journal article" date="2024" name="BMC Genomics">
        <title>De novo assembly and annotation of Popillia japonica's genome with initial clues to its potential as an invasive pest.</title>
        <authorList>
            <person name="Cucini C."/>
            <person name="Boschi S."/>
            <person name="Funari R."/>
            <person name="Cardaioli E."/>
            <person name="Iannotti N."/>
            <person name="Marturano G."/>
            <person name="Paoli F."/>
            <person name="Bruttini M."/>
            <person name="Carapelli A."/>
            <person name="Frati F."/>
            <person name="Nardi F."/>
        </authorList>
    </citation>
    <scope>NUCLEOTIDE SEQUENCE [LARGE SCALE GENOMIC DNA]</scope>
    <source>
        <strain evidence="1">DMR45628</strain>
    </source>
</reference>
<keyword evidence="2" id="KW-1185">Reference proteome</keyword>
<dbReference type="Proteomes" id="UP001458880">
    <property type="component" value="Unassembled WGS sequence"/>
</dbReference>
<accession>A0AAW1L3A8</accession>
<sequence>MVQCETRFNTSTKATVLGNDGPVSTVSIFSKKSETRFNTSTKATVLGNDGPVSTVSIFSKRASGPNRLEDFYKRTKLYCSKRATYGQESEFLRSIQNRTRSLE</sequence>
<evidence type="ECO:0000313" key="1">
    <source>
        <dbReference type="EMBL" id="KAK9727384.1"/>
    </source>
</evidence>
<name>A0AAW1L3A8_POPJA</name>
<dbReference type="EMBL" id="JASPKY010000179">
    <property type="protein sequence ID" value="KAK9727384.1"/>
    <property type="molecule type" value="Genomic_DNA"/>
</dbReference>
<gene>
    <name evidence="1" type="ORF">QE152_g19167</name>
</gene>
<comment type="caution">
    <text evidence="1">The sequence shown here is derived from an EMBL/GenBank/DDBJ whole genome shotgun (WGS) entry which is preliminary data.</text>
</comment>
<protein>
    <submittedName>
        <fullName evidence="1">Uncharacterized protein</fullName>
    </submittedName>
</protein>
<proteinExistence type="predicted"/>
<evidence type="ECO:0000313" key="2">
    <source>
        <dbReference type="Proteomes" id="UP001458880"/>
    </source>
</evidence>
<organism evidence="1 2">
    <name type="scientific">Popillia japonica</name>
    <name type="common">Japanese beetle</name>
    <dbReference type="NCBI Taxonomy" id="7064"/>
    <lineage>
        <taxon>Eukaryota</taxon>
        <taxon>Metazoa</taxon>
        <taxon>Ecdysozoa</taxon>
        <taxon>Arthropoda</taxon>
        <taxon>Hexapoda</taxon>
        <taxon>Insecta</taxon>
        <taxon>Pterygota</taxon>
        <taxon>Neoptera</taxon>
        <taxon>Endopterygota</taxon>
        <taxon>Coleoptera</taxon>
        <taxon>Polyphaga</taxon>
        <taxon>Scarabaeiformia</taxon>
        <taxon>Scarabaeidae</taxon>
        <taxon>Rutelinae</taxon>
        <taxon>Popillia</taxon>
    </lineage>
</organism>